<dbReference type="Proteomes" id="UP000094385">
    <property type="component" value="Unassembled WGS sequence"/>
</dbReference>
<evidence type="ECO:0000313" key="3">
    <source>
        <dbReference type="Proteomes" id="UP000094385"/>
    </source>
</evidence>
<protein>
    <submittedName>
        <fullName evidence="2">Uncharacterized protein</fullName>
    </submittedName>
</protein>
<dbReference type="OrthoDB" id="10344383at2759"/>
<feature type="region of interest" description="Disordered" evidence="1">
    <location>
        <begin position="35"/>
        <end position="57"/>
    </location>
</feature>
<gene>
    <name evidence="2" type="ORF">LIPSTDRAFT_224313</name>
</gene>
<sequence>MGEYSIQTQIQLVLGLLGLFNFIRQREGVELNDDISDNAGDLTPLEATTRSQSQGSKAMNDFRDKVAQEMWSQEMWVAYCQHIGREI</sequence>
<keyword evidence="3" id="KW-1185">Reference proteome</keyword>
<proteinExistence type="predicted"/>
<feature type="compositionally biased region" description="Polar residues" evidence="1">
    <location>
        <begin position="46"/>
        <end position="57"/>
    </location>
</feature>
<accession>A0A1E3QEZ6</accession>
<dbReference type="AlphaFoldDB" id="A0A1E3QEZ6"/>
<evidence type="ECO:0000313" key="2">
    <source>
        <dbReference type="EMBL" id="ODQ76034.1"/>
    </source>
</evidence>
<dbReference type="EMBL" id="KV454290">
    <property type="protein sequence ID" value="ODQ76034.1"/>
    <property type="molecule type" value="Genomic_DNA"/>
</dbReference>
<organism evidence="2 3">
    <name type="scientific">Lipomyces starkeyi NRRL Y-11557</name>
    <dbReference type="NCBI Taxonomy" id="675824"/>
    <lineage>
        <taxon>Eukaryota</taxon>
        <taxon>Fungi</taxon>
        <taxon>Dikarya</taxon>
        <taxon>Ascomycota</taxon>
        <taxon>Saccharomycotina</taxon>
        <taxon>Lipomycetes</taxon>
        <taxon>Lipomycetales</taxon>
        <taxon>Lipomycetaceae</taxon>
        <taxon>Lipomyces</taxon>
    </lineage>
</organism>
<name>A0A1E3QEZ6_LIPST</name>
<reference evidence="2 3" key="1">
    <citation type="journal article" date="2016" name="Proc. Natl. Acad. Sci. U.S.A.">
        <title>Comparative genomics of biotechnologically important yeasts.</title>
        <authorList>
            <person name="Riley R."/>
            <person name="Haridas S."/>
            <person name="Wolfe K.H."/>
            <person name="Lopes M.R."/>
            <person name="Hittinger C.T."/>
            <person name="Goeker M."/>
            <person name="Salamov A.A."/>
            <person name="Wisecaver J.H."/>
            <person name="Long T.M."/>
            <person name="Calvey C.H."/>
            <person name="Aerts A.L."/>
            <person name="Barry K.W."/>
            <person name="Choi C."/>
            <person name="Clum A."/>
            <person name="Coughlan A.Y."/>
            <person name="Deshpande S."/>
            <person name="Douglass A.P."/>
            <person name="Hanson S.J."/>
            <person name="Klenk H.-P."/>
            <person name="LaButti K.M."/>
            <person name="Lapidus A."/>
            <person name="Lindquist E.A."/>
            <person name="Lipzen A.M."/>
            <person name="Meier-Kolthoff J.P."/>
            <person name="Ohm R.A."/>
            <person name="Otillar R.P."/>
            <person name="Pangilinan J.L."/>
            <person name="Peng Y."/>
            <person name="Rokas A."/>
            <person name="Rosa C.A."/>
            <person name="Scheuner C."/>
            <person name="Sibirny A.A."/>
            <person name="Slot J.C."/>
            <person name="Stielow J.B."/>
            <person name="Sun H."/>
            <person name="Kurtzman C.P."/>
            <person name="Blackwell M."/>
            <person name="Grigoriev I.V."/>
            <person name="Jeffries T.W."/>
        </authorList>
    </citation>
    <scope>NUCLEOTIDE SEQUENCE [LARGE SCALE GENOMIC DNA]</scope>
    <source>
        <strain evidence="2 3">NRRL Y-11557</strain>
    </source>
</reference>
<evidence type="ECO:0000256" key="1">
    <source>
        <dbReference type="SAM" id="MobiDB-lite"/>
    </source>
</evidence>